<protein>
    <recommendedName>
        <fullName evidence="3">GIY-YIG domain-containing protein</fullName>
    </recommendedName>
</protein>
<dbReference type="PANTHER" id="PTHR37460">
    <property type="entry name" value="ENDONUCLEASE III"/>
    <property type="match status" value="1"/>
</dbReference>
<proteinExistence type="predicted"/>
<dbReference type="PANTHER" id="PTHR37460:SF1">
    <property type="entry name" value="ENDONUCLEASE III"/>
    <property type="match status" value="1"/>
</dbReference>
<dbReference type="STRING" id="1818881.A3196_05615"/>
<comment type="caution">
    <text evidence="1">The sequence shown here is derived from an EMBL/GenBank/DDBJ whole genome shotgun (WGS) entry which is preliminary data.</text>
</comment>
<evidence type="ECO:0000313" key="2">
    <source>
        <dbReference type="Proteomes" id="UP000094849"/>
    </source>
</evidence>
<dbReference type="Proteomes" id="UP000094849">
    <property type="component" value="Unassembled WGS sequence"/>
</dbReference>
<organism evidence="1 2">
    <name type="scientific">Candidatus Thiodiazotropha endoloripes</name>
    <dbReference type="NCBI Taxonomy" id="1818881"/>
    <lineage>
        <taxon>Bacteria</taxon>
        <taxon>Pseudomonadati</taxon>
        <taxon>Pseudomonadota</taxon>
        <taxon>Gammaproteobacteria</taxon>
        <taxon>Chromatiales</taxon>
        <taxon>Sedimenticolaceae</taxon>
        <taxon>Candidatus Thiodiazotropha</taxon>
    </lineage>
</organism>
<keyword evidence="2" id="KW-1185">Reference proteome</keyword>
<sequence length="164" mass="18288">MSPKPPGRASRCGLAQAKSPGTYVLLLHNPRRHQIQVGRLGLCDFVRGWYLYVGSAFGPGGVAARCAHHRQISPRPRWHIDYLRAVTNLRQIWYSNDPRQREHQWAALLGEPLGFAQPMGGFGSSDCDCGSHLFISAVKPDWKRFAVLAGERLSAQQVINCEIV</sequence>
<dbReference type="AlphaFoldDB" id="A0A1E2UNJ8"/>
<gene>
    <name evidence="1" type="ORF">A3196_05615</name>
</gene>
<evidence type="ECO:0008006" key="3">
    <source>
        <dbReference type="Google" id="ProtNLM"/>
    </source>
</evidence>
<name>A0A1E2UNJ8_9GAMM</name>
<accession>A0A1E2UNJ8</accession>
<dbReference type="Pfam" id="PF01986">
    <property type="entry name" value="DUF123"/>
    <property type="match status" value="1"/>
</dbReference>
<reference evidence="1 2" key="1">
    <citation type="submission" date="2016-03" db="EMBL/GenBank/DDBJ databases">
        <title>Chemosynthetic sulphur-oxidizing symbionts of marine invertebrate animals are capable of nitrogen fixation.</title>
        <authorList>
            <person name="Petersen J.M."/>
            <person name="Kemper A."/>
            <person name="Gruber-Vodicka H."/>
            <person name="Cardini U."/>
            <person name="Geest Mvander."/>
            <person name="Kleiner M."/>
            <person name="Bulgheresi S."/>
            <person name="Fussmann M."/>
            <person name="Herbold C."/>
            <person name="Seah B.K.B."/>
            <person name="Antony C.Paul."/>
            <person name="Liu D."/>
            <person name="Belitz A."/>
            <person name="Weber M."/>
        </authorList>
    </citation>
    <scope>NUCLEOTIDE SEQUENCE [LARGE SCALE GENOMIC DNA]</scope>
    <source>
        <strain evidence="1">G_D</strain>
    </source>
</reference>
<evidence type="ECO:0000313" key="1">
    <source>
        <dbReference type="EMBL" id="ODB96286.1"/>
    </source>
</evidence>
<dbReference type="CDD" id="cd10441">
    <property type="entry name" value="GIY-YIG_COG1833"/>
    <property type="match status" value="1"/>
</dbReference>
<dbReference type="EMBL" id="LVJZ01000003">
    <property type="protein sequence ID" value="ODB96286.1"/>
    <property type="molecule type" value="Genomic_DNA"/>
</dbReference>
<dbReference type="InterPro" id="IPR002837">
    <property type="entry name" value="DUF123"/>
</dbReference>